<evidence type="ECO:0008006" key="4">
    <source>
        <dbReference type="Google" id="ProtNLM"/>
    </source>
</evidence>
<evidence type="ECO:0000313" key="3">
    <source>
        <dbReference type="Proteomes" id="UP000619260"/>
    </source>
</evidence>
<dbReference type="EMBL" id="BOPF01000008">
    <property type="protein sequence ID" value="GIJ45802.1"/>
    <property type="molecule type" value="Genomic_DNA"/>
</dbReference>
<evidence type="ECO:0000313" key="2">
    <source>
        <dbReference type="EMBL" id="GIJ45802.1"/>
    </source>
</evidence>
<name>A0A8J3YK81_9ACTN</name>
<feature type="compositionally biased region" description="Basic and acidic residues" evidence="1">
    <location>
        <begin position="118"/>
        <end position="127"/>
    </location>
</feature>
<accession>A0A8J3YK81</accession>
<dbReference type="RefSeq" id="WP_203899341.1">
    <property type="nucleotide sequence ID" value="NZ_BOPF01000008.1"/>
</dbReference>
<evidence type="ECO:0000256" key="1">
    <source>
        <dbReference type="SAM" id="MobiDB-lite"/>
    </source>
</evidence>
<feature type="region of interest" description="Disordered" evidence="1">
    <location>
        <begin position="103"/>
        <end position="127"/>
    </location>
</feature>
<proteinExistence type="predicted"/>
<keyword evidence="3" id="KW-1185">Reference proteome</keyword>
<protein>
    <recommendedName>
        <fullName evidence="4">HTH iclR-type domain-containing protein</fullName>
    </recommendedName>
</protein>
<sequence>MSVGCHEELRREYTRAVATAQDVLEEVGRIGDDLAPVDLGQERPHDALDPVSAQVLEGVLPRRARDAEEVAAAAGVSGRAARRALPLLVATGFVVAAGDGYRLAQTPRATMPPADRTNGPDHAPDPP</sequence>
<dbReference type="Proteomes" id="UP000619260">
    <property type="component" value="Unassembled WGS sequence"/>
</dbReference>
<gene>
    <name evidence="2" type="ORF">Val02_26880</name>
</gene>
<dbReference type="AlphaFoldDB" id="A0A8J3YK81"/>
<organism evidence="2 3">
    <name type="scientific">Virgisporangium aliadipatigenens</name>
    <dbReference type="NCBI Taxonomy" id="741659"/>
    <lineage>
        <taxon>Bacteria</taxon>
        <taxon>Bacillati</taxon>
        <taxon>Actinomycetota</taxon>
        <taxon>Actinomycetes</taxon>
        <taxon>Micromonosporales</taxon>
        <taxon>Micromonosporaceae</taxon>
        <taxon>Virgisporangium</taxon>
    </lineage>
</organism>
<comment type="caution">
    <text evidence="2">The sequence shown here is derived from an EMBL/GenBank/DDBJ whole genome shotgun (WGS) entry which is preliminary data.</text>
</comment>
<dbReference type="InterPro" id="IPR036388">
    <property type="entry name" value="WH-like_DNA-bd_sf"/>
</dbReference>
<dbReference type="Gene3D" id="1.10.10.10">
    <property type="entry name" value="Winged helix-like DNA-binding domain superfamily/Winged helix DNA-binding domain"/>
    <property type="match status" value="1"/>
</dbReference>
<reference evidence="2" key="1">
    <citation type="submission" date="2021-01" db="EMBL/GenBank/DDBJ databases">
        <title>Whole genome shotgun sequence of Virgisporangium aliadipatigenens NBRC 105644.</title>
        <authorList>
            <person name="Komaki H."/>
            <person name="Tamura T."/>
        </authorList>
    </citation>
    <scope>NUCLEOTIDE SEQUENCE</scope>
    <source>
        <strain evidence="2">NBRC 105644</strain>
    </source>
</reference>